<organism evidence="1 2">
    <name type="scientific">Merdimonas faecis</name>
    <dbReference type="NCBI Taxonomy" id="1653435"/>
    <lineage>
        <taxon>Bacteria</taxon>
        <taxon>Bacillati</taxon>
        <taxon>Bacillota</taxon>
        <taxon>Clostridia</taxon>
        <taxon>Lachnospirales</taxon>
        <taxon>Lachnospiraceae</taxon>
        <taxon>Merdimonas</taxon>
    </lineage>
</organism>
<reference evidence="1" key="2">
    <citation type="submission" date="2021-09" db="EMBL/GenBank/DDBJ databases">
        <authorList>
            <person name="Gilroy R."/>
        </authorList>
    </citation>
    <scope>NUCLEOTIDE SEQUENCE</scope>
    <source>
        <strain evidence="1">USAMLcec4-12693</strain>
    </source>
</reference>
<comment type="caution">
    <text evidence="1">The sequence shown here is derived from an EMBL/GenBank/DDBJ whole genome shotgun (WGS) entry which is preliminary data.</text>
</comment>
<reference evidence="1" key="1">
    <citation type="journal article" date="2021" name="PeerJ">
        <title>Extensive microbial diversity within the chicken gut microbiome revealed by metagenomics and culture.</title>
        <authorList>
            <person name="Gilroy R."/>
            <person name="Ravi A."/>
            <person name="Getino M."/>
            <person name="Pursley I."/>
            <person name="Horton D.L."/>
            <person name="Alikhan N.F."/>
            <person name="Baker D."/>
            <person name="Gharbi K."/>
            <person name="Hall N."/>
            <person name="Watson M."/>
            <person name="Adriaenssens E.M."/>
            <person name="Foster-Nyarko E."/>
            <person name="Jarju S."/>
            <person name="Secka A."/>
            <person name="Antonio M."/>
            <person name="Oren A."/>
            <person name="Chaudhuri R.R."/>
            <person name="La Ragione R."/>
            <person name="Hildebrand F."/>
            <person name="Pallen M.J."/>
        </authorList>
    </citation>
    <scope>NUCLEOTIDE SEQUENCE</scope>
    <source>
        <strain evidence="1">USAMLcec4-12693</strain>
    </source>
</reference>
<dbReference type="Proteomes" id="UP000813420">
    <property type="component" value="Unassembled WGS sequence"/>
</dbReference>
<sequence>MDKLFQIGDFIFRLCCPAEVTPPENFMKFEIGWGLPGEREPGLSEEDGVLKVPEYTYHIEVSDYLPEPDGKIVARRPDLLVFQRQAEGDGQLLESRLIGVKGRPDPYACYRETSANRGEILLMQDELRDLHIDPLFTSLLALERRLVRKDQMVLHCAYVEYRGEAILFSAPSETGKTTQAGLWEKYRGSRTVNGDRSLLGKKEGRWIAQGWPVCGTSEVCHNEAIPIKAVVMLSQAKENRAEKLKPGQAFPLLYSQITVNKWNMPDHLHTMDLIEDFLRSVPVIHLGCTISEEAVECLEEALQSLDA</sequence>
<dbReference type="AlphaFoldDB" id="A0A9D3AIT8"/>
<dbReference type="Gene3D" id="3.40.50.300">
    <property type="entry name" value="P-loop containing nucleotide triphosphate hydrolases"/>
    <property type="match status" value="1"/>
</dbReference>
<evidence type="ECO:0008006" key="3">
    <source>
        <dbReference type="Google" id="ProtNLM"/>
    </source>
</evidence>
<dbReference type="EMBL" id="DYXE01000047">
    <property type="protein sequence ID" value="HJH49575.1"/>
    <property type="molecule type" value="Genomic_DNA"/>
</dbReference>
<accession>A0A9D3AIT8</accession>
<name>A0A9D3AIT8_9FIRM</name>
<evidence type="ECO:0000313" key="2">
    <source>
        <dbReference type="Proteomes" id="UP000813420"/>
    </source>
</evidence>
<protein>
    <recommendedName>
        <fullName evidence="3">SynChlorMet cassette protein ScmC</fullName>
    </recommendedName>
</protein>
<dbReference type="InterPro" id="IPR027417">
    <property type="entry name" value="P-loop_NTPase"/>
</dbReference>
<dbReference type="SUPFAM" id="SSF53795">
    <property type="entry name" value="PEP carboxykinase-like"/>
    <property type="match status" value="1"/>
</dbReference>
<proteinExistence type="predicted"/>
<evidence type="ECO:0000313" key="1">
    <source>
        <dbReference type="EMBL" id="HJH49575.1"/>
    </source>
</evidence>
<gene>
    <name evidence="1" type="ORF">K8V39_04860</name>
</gene>
<dbReference type="RefSeq" id="WP_277271833.1">
    <property type="nucleotide sequence ID" value="NZ_DYXE01000047.1"/>
</dbReference>